<dbReference type="EMBL" id="JACHLK010000004">
    <property type="protein sequence ID" value="MBB6560162.1"/>
    <property type="molecule type" value="Genomic_DNA"/>
</dbReference>
<reference evidence="2 3" key="1">
    <citation type="submission" date="2020-08" db="EMBL/GenBank/DDBJ databases">
        <title>Functional genomics of gut bacteria from endangered species of beetles.</title>
        <authorList>
            <person name="Carlos-Shanley C."/>
        </authorList>
    </citation>
    <scope>NUCLEOTIDE SEQUENCE [LARGE SCALE GENOMIC DNA]</scope>
    <source>
        <strain evidence="2 3">S00198</strain>
    </source>
</reference>
<sequence length="229" mass="25574">MPHEERTIVELGYPGEYLSRLGYTETKTCKIRLSRKGQGVLARMYASRGYSMQATLAHDFDLSSLVVQIDGQPAGTISVRLDDGHLAAEEQFPEFIGDLRGRGARICEIGKLAMDPGVRSKQVLGAIFHIAFIVAFRARRATDIVIEVNPRHAAFYMRMLRFDPVGSARMCQRVGAPAVLLHMEGAKGRRLIDEFGGRPDLSAQERSFYPYFFHPDDEEGLLRRLSAGS</sequence>
<keyword evidence="3" id="KW-1185">Reference proteome</keyword>
<dbReference type="AlphaFoldDB" id="A0A7X0U9E3"/>
<gene>
    <name evidence="2" type="ORF">HNP48_002834</name>
</gene>
<comment type="caution">
    <text evidence="2">The sequence shown here is derived from an EMBL/GenBank/DDBJ whole genome shotgun (WGS) entry which is preliminary data.</text>
</comment>
<dbReference type="Proteomes" id="UP000575083">
    <property type="component" value="Unassembled WGS sequence"/>
</dbReference>
<proteinExistence type="predicted"/>
<accession>A0A7X0U9E3</accession>
<dbReference type="RefSeq" id="WP_184857857.1">
    <property type="nucleotide sequence ID" value="NZ_JACHLK010000004.1"/>
</dbReference>
<dbReference type="InterPro" id="IPR016181">
    <property type="entry name" value="Acyl_CoA_acyltransferase"/>
</dbReference>
<feature type="domain" description="N-acyl amino acid synthase FeeM catalytic core" evidence="1">
    <location>
        <begin position="41"/>
        <end position="183"/>
    </location>
</feature>
<dbReference type="SUPFAM" id="SSF55729">
    <property type="entry name" value="Acyl-CoA N-acyltransferases (Nat)"/>
    <property type="match status" value="1"/>
</dbReference>
<dbReference type="InterPro" id="IPR054597">
    <property type="entry name" value="FeeM_cat"/>
</dbReference>
<evidence type="ECO:0000313" key="3">
    <source>
        <dbReference type="Proteomes" id="UP000575083"/>
    </source>
</evidence>
<name>A0A7X0U9E3_9BURK</name>
<dbReference type="Pfam" id="PF21926">
    <property type="entry name" value="FeeM"/>
    <property type="match status" value="1"/>
</dbReference>
<protein>
    <recommendedName>
        <fullName evidence="1">N-acyl amino acid synthase FeeM catalytic core domain-containing protein</fullName>
    </recommendedName>
</protein>
<evidence type="ECO:0000313" key="2">
    <source>
        <dbReference type="EMBL" id="MBB6560162.1"/>
    </source>
</evidence>
<evidence type="ECO:0000259" key="1">
    <source>
        <dbReference type="Pfam" id="PF21926"/>
    </source>
</evidence>
<organism evidence="2 3">
    <name type="scientific">Acidovorax soli</name>
    <dbReference type="NCBI Taxonomy" id="592050"/>
    <lineage>
        <taxon>Bacteria</taxon>
        <taxon>Pseudomonadati</taxon>
        <taxon>Pseudomonadota</taxon>
        <taxon>Betaproteobacteria</taxon>
        <taxon>Burkholderiales</taxon>
        <taxon>Comamonadaceae</taxon>
        <taxon>Acidovorax</taxon>
    </lineage>
</organism>
<dbReference type="Gene3D" id="3.40.630.30">
    <property type="match status" value="1"/>
</dbReference>